<keyword evidence="7" id="KW-0863">Zinc-finger</keyword>
<evidence type="ECO:0000313" key="10">
    <source>
        <dbReference type="EMBL" id="GAA5440831.1"/>
    </source>
</evidence>
<gene>
    <name evidence="7 10" type="primary">nrdR</name>
    <name evidence="10" type="ORF">Dcae01_02358</name>
</gene>
<feature type="domain" description="ATP-cone" evidence="9">
    <location>
        <begin position="49"/>
        <end position="136"/>
    </location>
</feature>
<dbReference type="PANTHER" id="PTHR30455:SF2">
    <property type="entry name" value="TRANSCRIPTIONAL REPRESSOR NRDR"/>
    <property type="match status" value="1"/>
</dbReference>
<keyword evidence="1 7" id="KW-0678">Repressor</keyword>
<proteinExistence type="inferred from homology"/>
<dbReference type="InterPro" id="IPR003796">
    <property type="entry name" value="RNR_NrdR-like"/>
</dbReference>
<reference evidence="10 11" key="1">
    <citation type="submission" date="2024-02" db="EMBL/GenBank/DDBJ databases">
        <title>Deinococcus caeni NBRC 101312.</title>
        <authorList>
            <person name="Ichikawa N."/>
            <person name="Katano-Makiyama Y."/>
            <person name="Hidaka K."/>
        </authorList>
    </citation>
    <scope>NUCLEOTIDE SEQUENCE [LARGE SCALE GENOMIC DNA]</scope>
    <source>
        <strain evidence="10 11">NBRC 101312</strain>
    </source>
</reference>
<dbReference type="InterPro" id="IPR055173">
    <property type="entry name" value="NrdR-like_N"/>
</dbReference>
<evidence type="ECO:0000313" key="11">
    <source>
        <dbReference type="Proteomes" id="UP001423409"/>
    </source>
</evidence>
<evidence type="ECO:0000256" key="2">
    <source>
        <dbReference type="ARBA" id="ARBA00022741"/>
    </source>
</evidence>
<dbReference type="Pfam" id="PF22811">
    <property type="entry name" value="Zn_ribbon_NrdR"/>
    <property type="match status" value="1"/>
</dbReference>
<accession>A0ABP9UDJ7</accession>
<evidence type="ECO:0000256" key="4">
    <source>
        <dbReference type="ARBA" id="ARBA00023015"/>
    </source>
</evidence>
<keyword evidence="7" id="KW-0479">Metal-binding</keyword>
<comment type="caution">
    <text evidence="10">The sequence shown here is derived from an EMBL/GenBank/DDBJ whole genome shotgun (WGS) entry which is preliminary data.</text>
</comment>
<evidence type="ECO:0000256" key="8">
    <source>
        <dbReference type="SAM" id="MobiDB-lite"/>
    </source>
</evidence>
<name>A0ABP9UDJ7_9DEIO</name>
<comment type="cofactor">
    <cofactor evidence="7">
        <name>Zn(2+)</name>
        <dbReference type="ChEBI" id="CHEBI:29105"/>
    </cofactor>
    <text evidence="7">Binds 1 zinc ion.</text>
</comment>
<dbReference type="PANTHER" id="PTHR30455">
    <property type="entry name" value="TRANSCRIPTIONAL REPRESSOR NRDR"/>
    <property type="match status" value="1"/>
</dbReference>
<evidence type="ECO:0000256" key="3">
    <source>
        <dbReference type="ARBA" id="ARBA00022840"/>
    </source>
</evidence>
<keyword evidence="6 7" id="KW-0804">Transcription</keyword>
<evidence type="ECO:0000256" key="7">
    <source>
        <dbReference type="HAMAP-Rule" id="MF_00440"/>
    </source>
</evidence>
<sequence length="169" mass="18956">MRCPYCSAPDSKVVNSRPSDDGASIRRRRECLNCVRRFTTYERAQLEPLMVVKRSGPREAFNPDKLLRGLTLASEKRPVDPAALRAFAYGFEDEVQTAEIPATEIGRRAMTFLRPLDDVAYIRFASVYRDFDSLERFIEEIRGLKGREDSPAQDDGPAPPQDGGGSTPT</sequence>
<comment type="similarity">
    <text evidence="7">Belongs to the NrdR family.</text>
</comment>
<dbReference type="RefSeq" id="WP_345445707.1">
    <property type="nucleotide sequence ID" value="NZ_BAABQU010000029.1"/>
</dbReference>
<keyword evidence="11" id="KW-1185">Reference proteome</keyword>
<dbReference type="EMBL" id="BAABQU010000029">
    <property type="protein sequence ID" value="GAA5440831.1"/>
    <property type="molecule type" value="Genomic_DNA"/>
</dbReference>
<keyword evidence="5 7" id="KW-0238">DNA-binding</keyword>
<feature type="zinc finger region" evidence="7">
    <location>
        <begin position="3"/>
        <end position="34"/>
    </location>
</feature>
<dbReference type="InterPro" id="IPR005144">
    <property type="entry name" value="ATP-cone_dom"/>
</dbReference>
<protein>
    <recommendedName>
        <fullName evidence="7">Transcriptional repressor NrdR</fullName>
    </recommendedName>
</protein>
<dbReference type="PROSITE" id="PS51161">
    <property type="entry name" value="ATP_CONE"/>
    <property type="match status" value="1"/>
</dbReference>
<dbReference type="Proteomes" id="UP001423409">
    <property type="component" value="Unassembled WGS sequence"/>
</dbReference>
<dbReference type="NCBIfam" id="TIGR00244">
    <property type="entry name" value="transcriptional regulator NrdR"/>
    <property type="match status" value="1"/>
</dbReference>
<comment type="function">
    <text evidence="7">Negatively regulates transcription of bacterial ribonucleotide reductase nrd genes and operons by binding to NrdR-boxes.</text>
</comment>
<evidence type="ECO:0000259" key="9">
    <source>
        <dbReference type="PROSITE" id="PS51161"/>
    </source>
</evidence>
<keyword evidence="4 7" id="KW-0805">Transcription regulation</keyword>
<keyword evidence="7" id="KW-0862">Zinc</keyword>
<dbReference type="HAMAP" id="MF_00440">
    <property type="entry name" value="NrdR"/>
    <property type="match status" value="1"/>
</dbReference>
<feature type="region of interest" description="Disordered" evidence="8">
    <location>
        <begin position="144"/>
        <end position="169"/>
    </location>
</feature>
<evidence type="ECO:0000256" key="5">
    <source>
        <dbReference type="ARBA" id="ARBA00023125"/>
    </source>
</evidence>
<keyword evidence="3 7" id="KW-0067">ATP-binding</keyword>
<feature type="region of interest" description="Disordered" evidence="8">
    <location>
        <begin position="1"/>
        <end position="22"/>
    </location>
</feature>
<dbReference type="Pfam" id="PF03477">
    <property type="entry name" value="ATP-cone"/>
    <property type="match status" value="1"/>
</dbReference>
<organism evidence="10 11">
    <name type="scientific">Deinococcus caeni</name>
    <dbReference type="NCBI Taxonomy" id="569127"/>
    <lineage>
        <taxon>Bacteria</taxon>
        <taxon>Thermotogati</taxon>
        <taxon>Deinococcota</taxon>
        <taxon>Deinococci</taxon>
        <taxon>Deinococcales</taxon>
        <taxon>Deinococcaceae</taxon>
        <taxon>Deinococcus</taxon>
    </lineage>
</organism>
<evidence type="ECO:0000256" key="1">
    <source>
        <dbReference type="ARBA" id="ARBA00022491"/>
    </source>
</evidence>
<evidence type="ECO:0000256" key="6">
    <source>
        <dbReference type="ARBA" id="ARBA00023163"/>
    </source>
</evidence>
<keyword evidence="2 7" id="KW-0547">Nucleotide-binding</keyword>